<dbReference type="PANTHER" id="PTHR43673">
    <property type="entry name" value="NAD(P)H NITROREDUCTASE YDGI-RELATED"/>
    <property type="match status" value="1"/>
</dbReference>
<keyword evidence="2" id="KW-0560">Oxidoreductase</keyword>
<name>A0A8J6N3Q7_9BACT</name>
<organism evidence="4 5">
    <name type="scientific">Candidatus Desulfaltia bathyphila</name>
    <dbReference type="NCBI Taxonomy" id="2841697"/>
    <lineage>
        <taxon>Bacteria</taxon>
        <taxon>Pseudomonadati</taxon>
        <taxon>Thermodesulfobacteriota</taxon>
        <taxon>Desulfobacteria</taxon>
        <taxon>Desulfobacterales</taxon>
        <taxon>Desulfobacterales incertae sedis</taxon>
        <taxon>Candidatus Desulfaltia</taxon>
    </lineage>
</organism>
<dbReference type="InterPro" id="IPR000415">
    <property type="entry name" value="Nitroreductase-like"/>
</dbReference>
<evidence type="ECO:0000256" key="2">
    <source>
        <dbReference type="ARBA" id="ARBA00023002"/>
    </source>
</evidence>
<accession>A0A8J6N3Q7</accession>
<proteinExistence type="inferred from homology"/>
<dbReference type="SUPFAM" id="SSF55469">
    <property type="entry name" value="FMN-dependent nitroreductase-like"/>
    <property type="match status" value="1"/>
</dbReference>
<comment type="similarity">
    <text evidence="1">Belongs to the nitroreductase family.</text>
</comment>
<feature type="domain" description="Nitroreductase" evidence="3">
    <location>
        <begin position="8"/>
        <end position="158"/>
    </location>
</feature>
<evidence type="ECO:0000313" key="4">
    <source>
        <dbReference type="EMBL" id="MBC8198548.1"/>
    </source>
</evidence>
<comment type="caution">
    <text evidence="4">The sequence shown here is derived from an EMBL/GenBank/DDBJ whole genome shotgun (WGS) entry which is preliminary data.</text>
</comment>
<dbReference type="GO" id="GO:0016491">
    <property type="term" value="F:oxidoreductase activity"/>
    <property type="evidence" value="ECO:0007669"/>
    <property type="project" value="UniProtKB-KW"/>
</dbReference>
<dbReference type="PANTHER" id="PTHR43673:SF10">
    <property type="entry name" value="NADH DEHYDROGENASE_NAD(P)H NITROREDUCTASE XCC3605-RELATED"/>
    <property type="match status" value="1"/>
</dbReference>
<evidence type="ECO:0000256" key="1">
    <source>
        <dbReference type="ARBA" id="ARBA00007118"/>
    </source>
</evidence>
<dbReference type="Proteomes" id="UP000603545">
    <property type="component" value="Unassembled WGS sequence"/>
</dbReference>
<gene>
    <name evidence="4" type="ORF">H8E80_00670</name>
</gene>
<evidence type="ECO:0000259" key="3">
    <source>
        <dbReference type="Pfam" id="PF00881"/>
    </source>
</evidence>
<dbReference type="EMBL" id="JACNLL010000009">
    <property type="protein sequence ID" value="MBC8198548.1"/>
    <property type="molecule type" value="Genomic_DNA"/>
</dbReference>
<dbReference type="Gene3D" id="3.40.109.10">
    <property type="entry name" value="NADH Oxidase"/>
    <property type="match status" value="1"/>
</dbReference>
<evidence type="ECO:0000313" key="5">
    <source>
        <dbReference type="Proteomes" id="UP000603545"/>
    </source>
</evidence>
<reference evidence="4 5" key="1">
    <citation type="submission" date="2020-08" db="EMBL/GenBank/DDBJ databases">
        <title>Bridging the membrane lipid divide: bacteria of the FCB group superphylum have the potential to synthesize archaeal ether lipids.</title>
        <authorList>
            <person name="Villanueva L."/>
            <person name="Von Meijenfeldt F.A.B."/>
            <person name="Westbye A.B."/>
            <person name="Yadav S."/>
            <person name="Hopmans E.C."/>
            <person name="Dutilh B.E."/>
            <person name="Sinninghe Damste J.S."/>
        </authorList>
    </citation>
    <scope>NUCLEOTIDE SEQUENCE [LARGE SCALE GENOMIC DNA]</scope>
    <source>
        <strain evidence="4">NIOZ-UU82</strain>
    </source>
</reference>
<protein>
    <submittedName>
        <fullName evidence="4">Nitroreductase family protein</fullName>
    </submittedName>
</protein>
<sequence length="180" mass="20338">MTDLMEVIKGRRSIRKYEEKDIPEELVYRVLDAVRWTPSWVNTQCWEVIVVKDKIIKERLQAAISKGNPAAKSIVAAPVVLAVCSRLGKSGYYKDKVSTKFGDWYMFDLGLATQNLCLMAHHLGLGTVIVGLFDHDRAGKILKVPAGYELVVLIPMGYPAKTPSAPKRREINEFTHYNIF</sequence>
<dbReference type="AlphaFoldDB" id="A0A8J6N3Q7"/>
<dbReference type="Pfam" id="PF00881">
    <property type="entry name" value="Nitroreductase"/>
    <property type="match status" value="1"/>
</dbReference>
<dbReference type="InterPro" id="IPR029479">
    <property type="entry name" value="Nitroreductase"/>
</dbReference>